<name>A0A0C2MUS7_THEKT</name>
<dbReference type="AlphaFoldDB" id="A0A0C2MUS7"/>
<proteinExistence type="predicted"/>
<protein>
    <submittedName>
        <fullName evidence="1">Uncharacterized protein</fullName>
    </submittedName>
</protein>
<keyword evidence="2" id="KW-1185">Reference proteome</keyword>
<dbReference type="EMBL" id="JWZT01001864">
    <property type="protein sequence ID" value="KII71076.1"/>
    <property type="molecule type" value="Genomic_DNA"/>
</dbReference>
<evidence type="ECO:0000313" key="1">
    <source>
        <dbReference type="EMBL" id="KII71076.1"/>
    </source>
</evidence>
<dbReference type="Proteomes" id="UP000031668">
    <property type="component" value="Unassembled WGS sequence"/>
</dbReference>
<reference evidence="1 2" key="1">
    <citation type="journal article" date="2014" name="Genome Biol. Evol.">
        <title>The genome of the myxosporean Thelohanellus kitauei shows adaptations to nutrient acquisition within its fish host.</title>
        <authorList>
            <person name="Yang Y."/>
            <person name="Xiong J."/>
            <person name="Zhou Z."/>
            <person name="Huo F."/>
            <person name="Miao W."/>
            <person name="Ran C."/>
            <person name="Liu Y."/>
            <person name="Zhang J."/>
            <person name="Feng J."/>
            <person name="Wang M."/>
            <person name="Wang M."/>
            <person name="Wang L."/>
            <person name="Yao B."/>
        </authorList>
    </citation>
    <scope>NUCLEOTIDE SEQUENCE [LARGE SCALE GENOMIC DNA]</scope>
    <source>
        <strain evidence="1">Wuqing</strain>
    </source>
</reference>
<evidence type="ECO:0000313" key="2">
    <source>
        <dbReference type="Proteomes" id="UP000031668"/>
    </source>
</evidence>
<accession>A0A0C2MUS7</accession>
<organism evidence="1 2">
    <name type="scientific">Thelohanellus kitauei</name>
    <name type="common">Myxosporean</name>
    <dbReference type="NCBI Taxonomy" id="669202"/>
    <lineage>
        <taxon>Eukaryota</taxon>
        <taxon>Metazoa</taxon>
        <taxon>Cnidaria</taxon>
        <taxon>Myxozoa</taxon>
        <taxon>Myxosporea</taxon>
        <taxon>Bivalvulida</taxon>
        <taxon>Platysporina</taxon>
        <taxon>Myxobolidae</taxon>
        <taxon>Thelohanellus</taxon>
    </lineage>
</organism>
<comment type="caution">
    <text evidence="1">The sequence shown here is derived from an EMBL/GenBank/DDBJ whole genome shotgun (WGS) entry which is preliminary data.</text>
</comment>
<gene>
    <name evidence="1" type="ORF">RF11_00372</name>
</gene>
<sequence>MVKMVVGGVSLLVFFSVHWLITSTFFVIRNPCFGYEECETCISNSQCMWILDMVVSFIIKAPYVNSSETQEGRRHCVVREPKTLDMYLNENFGLPKFDVWTQY</sequence>